<reference evidence="2 3" key="1">
    <citation type="submission" date="2023-10" db="EMBL/GenBank/DDBJ databases">
        <authorList>
            <person name="Wang X.X."/>
        </authorList>
    </citation>
    <scope>NUCLEOTIDE SEQUENCE [LARGE SCALE GENOMIC DNA]</scope>
    <source>
        <strain evidence="2 3">NBRC 12816</strain>
    </source>
</reference>
<proteinExistence type="predicted"/>
<dbReference type="RefSeq" id="WP_319012055.1">
    <property type="nucleotide sequence ID" value="NZ_JAWJZF010000464.1"/>
</dbReference>
<evidence type="ECO:0000256" key="1">
    <source>
        <dbReference type="SAM" id="MobiDB-lite"/>
    </source>
</evidence>
<evidence type="ECO:0008006" key="4">
    <source>
        <dbReference type="Google" id="ProtNLM"/>
    </source>
</evidence>
<name>A0ABU4KDJ7_9ACTN</name>
<evidence type="ECO:0000313" key="2">
    <source>
        <dbReference type="EMBL" id="MDX2295867.1"/>
    </source>
</evidence>
<comment type="caution">
    <text evidence="2">The sequence shown here is derived from an EMBL/GenBank/DDBJ whole genome shotgun (WGS) entry which is preliminary data.</text>
</comment>
<organism evidence="2 3">
    <name type="scientific">Streptomyces roseolus</name>
    <dbReference type="NCBI Taxonomy" id="67358"/>
    <lineage>
        <taxon>Bacteria</taxon>
        <taxon>Bacillati</taxon>
        <taxon>Actinomycetota</taxon>
        <taxon>Actinomycetes</taxon>
        <taxon>Kitasatosporales</taxon>
        <taxon>Streptomycetaceae</taxon>
        <taxon>Streptomyces</taxon>
    </lineage>
</organism>
<protein>
    <recommendedName>
        <fullName evidence="4">DUF222 domain-containing protein</fullName>
    </recommendedName>
</protein>
<keyword evidence="3" id="KW-1185">Reference proteome</keyword>
<sequence length="140" mass="14947">MQGADAVVAAYETALGRQLAAGSAARLRKQAVELLGAGRPVDWLCERAAEMPALGYQDLIRHADHPRHRLPGQTGSDRARPERDASMCWKPGHGSGAYPADDCSQCLAESRPRREGPAKINPADLVAQLRAGRAAVEARG</sequence>
<dbReference type="Proteomes" id="UP001278571">
    <property type="component" value="Unassembled WGS sequence"/>
</dbReference>
<evidence type="ECO:0000313" key="3">
    <source>
        <dbReference type="Proteomes" id="UP001278571"/>
    </source>
</evidence>
<accession>A0ABU4KDJ7</accession>
<feature type="region of interest" description="Disordered" evidence="1">
    <location>
        <begin position="65"/>
        <end position="103"/>
    </location>
</feature>
<dbReference type="EMBL" id="JAWJZF010000464">
    <property type="protein sequence ID" value="MDX2295867.1"/>
    <property type="molecule type" value="Genomic_DNA"/>
</dbReference>
<gene>
    <name evidence="2" type="ORF">R2363_27305</name>
</gene>